<evidence type="ECO:0000256" key="2">
    <source>
        <dbReference type="ARBA" id="ARBA00006739"/>
    </source>
</evidence>
<keyword evidence="3" id="KW-0328">Glycosyltransferase</keyword>
<evidence type="ECO:0000259" key="6">
    <source>
        <dbReference type="Pfam" id="PF00535"/>
    </source>
</evidence>
<comment type="similarity">
    <text evidence="2">Belongs to the glycosyltransferase 2 family.</text>
</comment>
<comment type="caution">
    <text evidence="7">The sequence shown here is derived from an EMBL/GenBank/DDBJ whole genome shotgun (WGS) entry which is preliminary data.</text>
</comment>
<reference evidence="7 8" key="1">
    <citation type="submission" date="2020-08" db="EMBL/GenBank/DDBJ databases">
        <title>Cohnella phylogeny.</title>
        <authorList>
            <person name="Dunlap C."/>
        </authorList>
    </citation>
    <scope>NUCLEOTIDE SEQUENCE [LARGE SCALE GENOMIC DNA]</scope>
    <source>
        <strain evidence="7 8">DSM 103658</strain>
    </source>
</reference>
<gene>
    <name evidence="7" type="ORF">H4Q31_16630</name>
</gene>
<evidence type="ECO:0000256" key="3">
    <source>
        <dbReference type="ARBA" id="ARBA00022676"/>
    </source>
</evidence>
<dbReference type="InterPro" id="IPR029044">
    <property type="entry name" value="Nucleotide-diphossugar_trans"/>
</dbReference>
<dbReference type="PANTHER" id="PTHR43179:SF12">
    <property type="entry name" value="GALACTOFURANOSYLTRANSFERASE GLFT2"/>
    <property type="match status" value="1"/>
</dbReference>
<dbReference type="RefSeq" id="WP_185180183.1">
    <property type="nucleotide sequence ID" value="NZ_CBCSEP010000032.1"/>
</dbReference>
<evidence type="ECO:0000313" key="7">
    <source>
        <dbReference type="EMBL" id="MBB6678917.1"/>
    </source>
</evidence>
<feature type="domain" description="Glycosyltransferase 2-like" evidence="6">
    <location>
        <begin position="69"/>
        <end position="236"/>
    </location>
</feature>
<dbReference type="Pfam" id="PF00535">
    <property type="entry name" value="Glycos_transf_2"/>
    <property type="match status" value="1"/>
</dbReference>
<comment type="pathway">
    <text evidence="1">Cell wall biogenesis; cell wall polysaccharide biosynthesis.</text>
</comment>
<dbReference type="Gene3D" id="3.90.550.10">
    <property type="entry name" value="Spore Coat Polysaccharide Biosynthesis Protein SpsA, Chain A"/>
    <property type="match status" value="1"/>
</dbReference>
<protein>
    <submittedName>
        <fullName evidence="7">Glycosyltransferase family 2 protein</fullName>
    </submittedName>
</protein>
<evidence type="ECO:0000256" key="4">
    <source>
        <dbReference type="ARBA" id="ARBA00022679"/>
    </source>
</evidence>
<proteinExistence type="inferred from homology"/>
<dbReference type="PANTHER" id="PTHR43179">
    <property type="entry name" value="RHAMNOSYLTRANSFERASE WBBL"/>
    <property type="match status" value="1"/>
</dbReference>
<dbReference type="GO" id="GO:0016757">
    <property type="term" value="F:glycosyltransferase activity"/>
    <property type="evidence" value="ECO:0007669"/>
    <property type="project" value="UniProtKB-KW"/>
</dbReference>
<dbReference type="EMBL" id="JACJVN010000064">
    <property type="protein sequence ID" value="MBB6678917.1"/>
    <property type="molecule type" value="Genomic_DNA"/>
</dbReference>
<dbReference type="SUPFAM" id="SSF53448">
    <property type="entry name" value="Nucleotide-diphospho-sugar transferases"/>
    <property type="match status" value="1"/>
</dbReference>
<organism evidence="7 8">
    <name type="scientific">Cohnella lubricantis</name>
    <dbReference type="NCBI Taxonomy" id="2163172"/>
    <lineage>
        <taxon>Bacteria</taxon>
        <taxon>Bacillati</taxon>
        <taxon>Bacillota</taxon>
        <taxon>Bacilli</taxon>
        <taxon>Bacillales</taxon>
        <taxon>Paenibacillaceae</taxon>
        <taxon>Cohnella</taxon>
    </lineage>
</organism>
<feature type="compositionally biased region" description="Basic residues" evidence="5">
    <location>
        <begin position="9"/>
        <end position="30"/>
    </location>
</feature>
<feature type="region of interest" description="Disordered" evidence="5">
    <location>
        <begin position="1"/>
        <end position="30"/>
    </location>
</feature>
<name>A0A841TJ12_9BACL</name>
<evidence type="ECO:0000256" key="1">
    <source>
        <dbReference type="ARBA" id="ARBA00004776"/>
    </source>
</evidence>
<evidence type="ECO:0000313" key="8">
    <source>
        <dbReference type="Proteomes" id="UP000574133"/>
    </source>
</evidence>
<dbReference type="AlphaFoldDB" id="A0A841TJ12"/>
<evidence type="ECO:0000256" key="5">
    <source>
        <dbReference type="SAM" id="MobiDB-lite"/>
    </source>
</evidence>
<keyword evidence="4 7" id="KW-0808">Transferase</keyword>
<dbReference type="CDD" id="cd04186">
    <property type="entry name" value="GT_2_like_c"/>
    <property type="match status" value="1"/>
</dbReference>
<sequence>MASAQASSRRLRRRRGNRSSARRQRSVAGLRRRSAIYKKARYEEGFADGYREGVQTGMQSYPIGFEGTSIIIPTYNQLDMLKQCISSIVENTDLPYEIIVVDNASTDGTKAYLEKLGGQVRYRVLASNQGFAGAINVGMMMAKGSTILLLNNDTLVTPQWLDNMLACLHSDDRIGMVGPVTNFISGDQQIKVPYANVREMYAFARQYNQQDPARWRRTDRLVGFCLLFRKELFHQVGYFDEGFEIGNFEDDDYNIRVRMLGKSLVVAEDTFIHHYGSVSMRALGDRQALVHERNQLYFMDKWLNPYDWIHRIRHIANGTDGSAAQVDMTGLFPSGIAVRGIGSSVYWIDNGTRRLVEGLPTIPVVRLSQVDLLRWPISDPIGSWEIEALWHETEGPEGQPRGGVRLPDGTTFIIEQGKARKIVSPAALLSWQLHEKPYRTLQPEELAELEEGFPIIPHPMLRQVL</sequence>
<keyword evidence="8" id="KW-1185">Reference proteome</keyword>
<dbReference type="InterPro" id="IPR001173">
    <property type="entry name" value="Glyco_trans_2-like"/>
</dbReference>
<dbReference type="Proteomes" id="UP000574133">
    <property type="component" value="Unassembled WGS sequence"/>
</dbReference>
<accession>A0A841TJ12</accession>